<proteinExistence type="predicted"/>
<protein>
    <submittedName>
        <fullName evidence="1">Uncharacterized protein</fullName>
    </submittedName>
</protein>
<evidence type="ECO:0000313" key="1">
    <source>
        <dbReference type="EMBL" id="OHX14631.1"/>
    </source>
</evidence>
<dbReference type="Proteomes" id="UP000180088">
    <property type="component" value="Unassembled WGS sequence"/>
</dbReference>
<sequence length="80" mass="9183">MTPANDWYSFSGAWFKTPYTKLEKFRAKNATHSDLRDACENAKKYYKVEGELFALFAATSNTGSNYPILLANNVELYPQY</sequence>
<name>A0A1S1X568_9NEIS</name>
<evidence type="ECO:0000313" key="2">
    <source>
        <dbReference type="EMBL" id="OHX20702.1"/>
    </source>
</evidence>
<comment type="caution">
    <text evidence="1">The sequence shown here is derived from an EMBL/GenBank/DDBJ whole genome shotgun (WGS) entry which is preliminary data.</text>
</comment>
<dbReference type="AlphaFoldDB" id="A0A1S1X568"/>
<dbReference type="Proteomes" id="UP000180280">
    <property type="component" value="Unassembled WGS sequence"/>
</dbReference>
<reference evidence="3 4" key="1">
    <citation type="submission" date="2016-09" db="EMBL/GenBank/DDBJ databases">
        <title>Chromobacterium muskegensis sp. nov., an insecticidal bacterium isolated from Sphagnum bogs.</title>
        <authorList>
            <person name="Sparks M.E."/>
            <person name="Blackburn M.B."/>
            <person name="Gundersen-Rindal D.E."/>
            <person name="Mitchell A."/>
            <person name="Farrar R."/>
            <person name="Kuhar D."/>
        </authorList>
    </citation>
    <scope>NUCLEOTIDE SEQUENCE [LARGE SCALE GENOMIC DNA]</scope>
    <source>
        <strain evidence="2 4">14B-1</strain>
        <strain evidence="1 3">37-2</strain>
    </source>
</reference>
<gene>
    <name evidence="2" type="ORF">BI344_14375</name>
    <name evidence="1" type="ORF">BI347_14780</name>
</gene>
<evidence type="ECO:0000313" key="3">
    <source>
        <dbReference type="Proteomes" id="UP000180088"/>
    </source>
</evidence>
<dbReference type="EMBL" id="MKCT01000013">
    <property type="protein sequence ID" value="OHX20702.1"/>
    <property type="molecule type" value="Genomic_DNA"/>
</dbReference>
<accession>A0A1S1X568</accession>
<dbReference type="EMBL" id="MKCS01000001">
    <property type="protein sequence ID" value="OHX14631.1"/>
    <property type="molecule type" value="Genomic_DNA"/>
</dbReference>
<keyword evidence="4" id="KW-1185">Reference proteome</keyword>
<organism evidence="1 3">
    <name type="scientific">Chromobacterium sphagni</name>
    <dbReference type="NCBI Taxonomy" id="1903179"/>
    <lineage>
        <taxon>Bacteria</taxon>
        <taxon>Pseudomonadati</taxon>
        <taxon>Pseudomonadota</taxon>
        <taxon>Betaproteobacteria</taxon>
        <taxon>Neisseriales</taxon>
        <taxon>Chromobacteriaceae</taxon>
        <taxon>Chromobacterium</taxon>
    </lineage>
</organism>
<evidence type="ECO:0000313" key="4">
    <source>
        <dbReference type="Proteomes" id="UP000180280"/>
    </source>
</evidence>